<evidence type="ECO:0000313" key="2">
    <source>
        <dbReference type="Proteomes" id="UP000077826"/>
    </source>
</evidence>
<evidence type="ECO:0000313" key="1">
    <source>
        <dbReference type="EMBL" id="SAT73537.1"/>
    </source>
</evidence>
<dbReference type="Proteomes" id="UP000077826">
    <property type="component" value="Unassembled WGS sequence"/>
</dbReference>
<reference evidence="1 2" key="1">
    <citation type="submission" date="2016-04" db="EMBL/GenBank/DDBJ databases">
        <authorList>
            <consortium name="Pathogen Informatics"/>
        </authorList>
    </citation>
    <scope>NUCLEOTIDE SEQUENCE [LARGE SCALE GENOMIC DNA]</scope>
    <source>
        <strain evidence="2">k480</strain>
    </source>
</reference>
<gene>
    <name evidence="1" type="ORF">SAMEA2273558_04752</name>
</gene>
<comment type="caution">
    <text evidence="1">The sequence shown here is derived from an EMBL/GenBank/DDBJ whole genome shotgun (WGS) entry which is preliminary data.</text>
</comment>
<proteinExistence type="predicted"/>
<sequence>MTKSVTKKPIAVNLQLTHSESWALAQLVKRLGFSDCRRLATSDTEAYLMMDGIDQLMKALAEEGYSPR</sequence>
<accession>A0AAX2BAK8</accession>
<organism evidence="1 2">
    <name type="scientific">Klebsiella pneumoniae</name>
    <dbReference type="NCBI Taxonomy" id="573"/>
    <lineage>
        <taxon>Bacteria</taxon>
        <taxon>Pseudomonadati</taxon>
        <taxon>Pseudomonadota</taxon>
        <taxon>Gammaproteobacteria</taxon>
        <taxon>Enterobacterales</taxon>
        <taxon>Enterobacteriaceae</taxon>
        <taxon>Klebsiella/Raoultella group</taxon>
        <taxon>Klebsiella</taxon>
        <taxon>Klebsiella pneumoniae complex</taxon>
    </lineage>
</organism>
<protein>
    <submittedName>
        <fullName evidence="1">Uncharacterized protein</fullName>
    </submittedName>
</protein>
<dbReference type="EMBL" id="FLDK01000014">
    <property type="protein sequence ID" value="SAT73537.1"/>
    <property type="molecule type" value="Genomic_DNA"/>
</dbReference>
<dbReference type="RefSeq" id="WP_153591439.1">
    <property type="nucleotide sequence ID" value="NZ_AP021931.1"/>
</dbReference>
<dbReference type="AlphaFoldDB" id="A0AAX2BAK8"/>
<dbReference type="InterPro" id="IPR056123">
    <property type="entry name" value="DUF7706"/>
</dbReference>
<dbReference type="Pfam" id="PF24806">
    <property type="entry name" value="DUF7706"/>
    <property type="match status" value="1"/>
</dbReference>
<name>A0AAX2BAK8_KLEPN</name>